<dbReference type="EMBL" id="JBELOE010000093">
    <property type="protein sequence ID" value="MER2491176.1"/>
    <property type="molecule type" value="Genomic_DNA"/>
</dbReference>
<dbReference type="Pfam" id="PF10972">
    <property type="entry name" value="CsiV"/>
    <property type="match status" value="1"/>
</dbReference>
<sequence length="434" mass="50643">MEKIIRALCIAGLLVSSPNVFAERWFEIELLIFSHDSSSDNLQENFDAKIQPIMVNDARDLLSPIYQPDIDTIRNLLPECQIVNPYQPSLQINLHNQELEPQAMSAGAQSDSAADLSTQLVLDLNLASRRKNDFIESLVFPIDAASWHYDFDCRIPEPSMLNPERESLIALDKSLYWAQLPRRVTQTVDEYRDEPYLLNDEHLQFKELAAKFRWRKDIMPLMHLAWRQPVEAENQETPWRIFAGNNYTKEFDYFGEPLIKVDTNQTLIPGSESDLRQPEIVLADEALNHQKILNNIQDVLIKIENKEWSAENALFEKQQEIWLAQQQIAGTPKNVWQLDGLFKIYLRHYLFIETEFNVRKVGPHPKRVLADKALTAKSSTAGFEHKDTFLYPYHFKQNRRIRSGEIHYFDHPEMGIVLQVRRYTKPERPQSDIE</sequence>
<dbReference type="RefSeq" id="WP_143871574.1">
    <property type="nucleotide sequence ID" value="NZ_CP041660.1"/>
</dbReference>
<dbReference type="Proteomes" id="UP001467690">
    <property type="component" value="Unassembled WGS sequence"/>
</dbReference>
<name>A0ABV1RE32_9ALTE</name>
<dbReference type="InterPro" id="IPR021241">
    <property type="entry name" value="CsiV"/>
</dbReference>
<gene>
    <name evidence="1" type="ORF">ABS311_04695</name>
</gene>
<evidence type="ECO:0000313" key="2">
    <source>
        <dbReference type="Proteomes" id="UP001467690"/>
    </source>
</evidence>
<proteinExistence type="predicted"/>
<keyword evidence="2" id="KW-1185">Reference proteome</keyword>
<accession>A0ABV1RE32</accession>
<organism evidence="1 2">
    <name type="scientific">Catenovulum sediminis</name>
    <dbReference type="NCBI Taxonomy" id="1740262"/>
    <lineage>
        <taxon>Bacteria</taxon>
        <taxon>Pseudomonadati</taxon>
        <taxon>Pseudomonadota</taxon>
        <taxon>Gammaproteobacteria</taxon>
        <taxon>Alteromonadales</taxon>
        <taxon>Alteromonadaceae</taxon>
        <taxon>Catenovulum</taxon>
    </lineage>
</organism>
<evidence type="ECO:0000313" key="1">
    <source>
        <dbReference type="EMBL" id="MER2491176.1"/>
    </source>
</evidence>
<comment type="caution">
    <text evidence="1">The sequence shown here is derived from an EMBL/GenBank/DDBJ whole genome shotgun (WGS) entry which is preliminary data.</text>
</comment>
<reference evidence="1 2" key="1">
    <citation type="submission" date="2024-06" db="EMBL/GenBank/DDBJ databases">
        <authorList>
            <person name="Chen R.Y."/>
        </authorList>
    </citation>
    <scope>NUCLEOTIDE SEQUENCE [LARGE SCALE GENOMIC DNA]</scope>
    <source>
        <strain evidence="1 2">D2</strain>
    </source>
</reference>
<protein>
    <submittedName>
        <fullName evidence="1">CsiV family protein</fullName>
    </submittedName>
</protein>